<gene>
    <name evidence="1" type="ORF">CR194_15735</name>
</gene>
<accession>A0A323TF23</accession>
<evidence type="ECO:0000313" key="1">
    <source>
        <dbReference type="EMBL" id="PYZ92287.1"/>
    </source>
</evidence>
<keyword evidence="2" id="KW-1185">Reference proteome</keyword>
<name>A0A323TF23_9BACI</name>
<reference evidence="1 2" key="1">
    <citation type="submission" date="2017-10" db="EMBL/GenBank/DDBJ databases">
        <title>Bacillus sp. nov., a halophilic bacterium isolated from a Keqin Lake.</title>
        <authorList>
            <person name="Wang H."/>
        </authorList>
    </citation>
    <scope>NUCLEOTIDE SEQUENCE [LARGE SCALE GENOMIC DNA]</scope>
    <source>
        <strain evidence="1 2">KQ-12</strain>
    </source>
</reference>
<comment type="caution">
    <text evidence="1">The sequence shown here is derived from an EMBL/GenBank/DDBJ whole genome shotgun (WGS) entry which is preliminary data.</text>
</comment>
<sequence>MGGDRIRLFSILVFGDQYIVFPLCSSPTSLPASSLQKSTTKKAPKVCNQNANLWSKYLRLPIANLD</sequence>
<proteinExistence type="predicted"/>
<dbReference type="Proteomes" id="UP000248214">
    <property type="component" value="Unassembled WGS sequence"/>
</dbReference>
<protein>
    <submittedName>
        <fullName evidence="1">Uncharacterized protein</fullName>
    </submittedName>
</protein>
<organism evidence="1 2">
    <name type="scientific">Salipaludibacillus keqinensis</name>
    <dbReference type="NCBI Taxonomy" id="2045207"/>
    <lineage>
        <taxon>Bacteria</taxon>
        <taxon>Bacillati</taxon>
        <taxon>Bacillota</taxon>
        <taxon>Bacilli</taxon>
        <taxon>Bacillales</taxon>
        <taxon>Bacillaceae</taxon>
    </lineage>
</organism>
<dbReference type="AlphaFoldDB" id="A0A323TF23"/>
<dbReference type="EMBL" id="PDOD01000004">
    <property type="protein sequence ID" value="PYZ92287.1"/>
    <property type="molecule type" value="Genomic_DNA"/>
</dbReference>
<evidence type="ECO:0000313" key="2">
    <source>
        <dbReference type="Proteomes" id="UP000248214"/>
    </source>
</evidence>